<reference evidence="3 4" key="1">
    <citation type="submission" date="2012-08" db="EMBL/GenBank/DDBJ databases">
        <title>Whole genome shotgun sequence of Kineosphaera limosa NBRC 100340.</title>
        <authorList>
            <person name="Yoshida I."/>
            <person name="Isaki S."/>
            <person name="Hosoyama A."/>
            <person name="Tsuchikane K."/>
            <person name="Katsumata H."/>
            <person name="Ando Y."/>
            <person name="Ohji S."/>
            <person name="Hamada M."/>
            <person name="Tamura T."/>
            <person name="Yamazoe A."/>
            <person name="Yamazaki S."/>
            <person name="Fujita N."/>
        </authorList>
    </citation>
    <scope>NUCLEOTIDE SEQUENCE [LARGE SCALE GENOMIC DNA]</scope>
    <source>
        <strain evidence="3 4">NBRC 100340</strain>
    </source>
</reference>
<feature type="transmembrane region" description="Helical" evidence="1">
    <location>
        <begin position="66"/>
        <end position="90"/>
    </location>
</feature>
<evidence type="ECO:0000313" key="4">
    <source>
        <dbReference type="Proteomes" id="UP000008366"/>
    </source>
</evidence>
<dbReference type="STRING" id="1184609.KILIM_072_00230"/>
<keyword evidence="1" id="KW-0472">Membrane</keyword>
<keyword evidence="4" id="KW-1185">Reference proteome</keyword>
<dbReference type="RefSeq" id="WP_006594046.1">
    <property type="nucleotide sequence ID" value="NZ_BAHD01000072.1"/>
</dbReference>
<organism evidence="3 4">
    <name type="scientific">Kineosphaera limosa NBRC 100340</name>
    <dbReference type="NCBI Taxonomy" id="1184609"/>
    <lineage>
        <taxon>Bacteria</taxon>
        <taxon>Bacillati</taxon>
        <taxon>Actinomycetota</taxon>
        <taxon>Actinomycetes</taxon>
        <taxon>Micrococcales</taxon>
        <taxon>Dermatophilaceae</taxon>
        <taxon>Kineosphaera</taxon>
    </lineage>
</organism>
<feature type="domain" description="DUF4328" evidence="2">
    <location>
        <begin position="64"/>
        <end position="222"/>
    </location>
</feature>
<gene>
    <name evidence="3" type="ORF">KILIM_072_00230</name>
</gene>
<sequence length="251" mass="26629">MPSSPHPFASPSHPVQHGQQARSLHSWSLATQAALALQGACLLATALFTPLFALGSVLPIGDLWSVIAAVSTLVTTVSVLAALAAIIGWLRWQWLASSLVAHSTEAGSAPDPRGASAVRRSPTWHLLSWVIPVIALWYPLQNVADLDREGWRREHNPAAPARPARTGDPGSGLRRLWWSCWLAWSVVSTLGMNAGSMTLTLLGHLLGVAAAGTAVLLVRRISDALTGRTSPLPEILRTWGWVGPAPTPAAS</sequence>
<name>K6XF97_9MICO</name>
<dbReference type="AlphaFoldDB" id="K6XF97"/>
<proteinExistence type="predicted"/>
<comment type="caution">
    <text evidence="3">The sequence shown here is derived from an EMBL/GenBank/DDBJ whole genome shotgun (WGS) entry which is preliminary data.</text>
</comment>
<dbReference type="Proteomes" id="UP000008366">
    <property type="component" value="Unassembled WGS sequence"/>
</dbReference>
<dbReference type="EMBL" id="BAHD01000072">
    <property type="protein sequence ID" value="GAB97514.1"/>
    <property type="molecule type" value="Genomic_DNA"/>
</dbReference>
<evidence type="ECO:0000313" key="3">
    <source>
        <dbReference type="EMBL" id="GAB97514.1"/>
    </source>
</evidence>
<feature type="transmembrane region" description="Helical" evidence="1">
    <location>
        <begin position="201"/>
        <end position="218"/>
    </location>
</feature>
<evidence type="ECO:0000259" key="2">
    <source>
        <dbReference type="Pfam" id="PF14219"/>
    </source>
</evidence>
<dbReference type="Pfam" id="PF14219">
    <property type="entry name" value="DUF4328"/>
    <property type="match status" value="1"/>
</dbReference>
<dbReference type="InterPro" id="IPR025565">
    <property type="entry name" value="DUF4328"/>
</dbReference>
<evidence type="ECO:0000256" key="1">
    <source>
        <dbReference type="SAM" id="Phobius"/>
    </source>
</evidence>
<dbReference type="OrthoDB" id="4174975at2"/>
<keyword evidence="1" id="KW-0812">Transmembrane</keyword>
<feature type="transmembrane region" description="Helical" evidence="1">
    <location>
        <begin position="33"/>
        <end position="54"/>
    </location>
</feature>
<keyword evidence="1" id="KW-1133">Transmembrane helix</keyword>
<accession>K6XF97</accession>
<protein>
    <recommendedName>
        <fullName evidence="2">DUF4328 domain-containing protein</fullName>
    </recommendedName>
</protein>